<dbReference type="GO" id="GO:0006506">
    <property type="term" value="P:GPI anchor biosynthetic process"/>
    <property type="evidence" value="ECO:0007669"/>
    <property type="project" value="TreeGrafter"/>
</dbReference>
<dbReference type="EMBL" id="MU128931">
    <property type="protein sequence ID" value="KAF9517522.1"/>
    <property type="molecule type" value="Genomic_DNA"/>
</dbReference>
<dbReference type="Pfam" id="PF08510">
    <property type="entry name" value="PIG-P"/>
    <property type="match status" value="1"/>
</dbReference>
<dbReference type="InterPro" id="IPR013717">
    <property type="entry name" value="PIG-P"/>
</dbReference>
<sequence>MSNEWDSPAADAKATGGGRAREFYGFVAVVLTSLAWIIFLIWSIVPDHWLLAAGIEWYPSRFASGMGHTSTLVLYHLGSAYVLDVFALAASNTPAFEELRALTDEYAIIPSTQDGAPNPYLAHSSQNVVPEIYDLPIGIFAYAYACGLPDAACQADRSARAD</sequence>
<dbReference type="PANTHER" id="PTHR46346:SF1">
    <property type="entry name" value="PHOSPHATIDYLINOSITOL N-ACETYLGLUCOSAMINYLTRANSFERASE SUBUNIT P"/>
    <property type="match status" value="1"/>
</dbReference>
<evidence type="ECO:0000256" key="4">
    <source>
        <dbReference type="ARBA" id="ARBA00023136"/>
    </source>
</evidence>
<dbReference type="Proteomes" id="UP000886523">
    <property type="component" value="Unassembled WGS sequence"/>
</dbReference>
<keyword evidence="2 5" id="KW-0812">Transmembrane</keyword>
<name>A0A9P6DXJ8_9AGAM</name>
<feature type="transmembrane region" description="Helical" evidence="5">
    <location>
        <begin position="23"/>
        <end position="45"/>
    </location>
</feature>
<evidence type="ECO:0000256" key="3">
    <source>
        <dbReference type="ARBA" id="ARBA00022989"/>
    </source>
</evidence>
<evidence type="ECO:0000256" key="5">
    <source>
        <dbReference type="SAM" id="Phobius"/>
    </source>
</evidence>
<dbReference type="AlphaFoldDB" id="A0A9P6DXJ8"/>
<feature type="domain" description="PIG-P" evidence="6">
    <location>
        <begin position="21"/>
        <end position="138"/>
    </location>
</feature>
<dbReference type="InterPro" id="IPR052263">
    <property type="entry name" value="GPI_Anchor_Biosynth"/>
</dbReference>
<protein>
    <recommendedName>
        <fullName evidence="6">PIG-P domain-containing protein</fullName>
    </recommendedName>
</protein>
<dbReference type="OrthoDB" id="690928at2759"/>
<proteinExistence type="predicted"/>
<organism evidence="7 8">
    <name type="scientific">Hydnum rufescens UP504</name>
    <dbReference type="NCBI Taxonomy" id="1448309"/>
    <lineage>
        <taxon>Eukaryota</taxon>
        <taxon>Fungi</taxon>
        <taxon>Dikarya</taxon>
        <taxon>Basidiomycota</taxon>
        <taxon>Agaricomycotina</taxon>
        <taxon>Agaricomycetes</taxon>
        <taxon>Cantharellales</taxon>
        <taxon>Hydnaceae</taxon>
        <taxon>Hydnum</taxon>
    </lineage>
</organism>
<evidence type="ECO:0000313" key="7">
    <source>
        <dbReference type="EMBL" id="KAF9517522.1"/>
    </source>
</evidence>
<dbReference type="PANTHER" id="PTHR46346">
    <property type="entry name" value="PHOSPHATIDYLINOSITOL N-ACETYLGLUCOSAMINYLTRANSFERASE SUBUNIT P"/>
    <property type="match status" value="1"/>
</dbReference>
<comment type="subcellular location">
    <subcellularLocation>
        <location evidence="1">Membrane</location>
        <topology evidence="1">Multi-pass membrane protein</topology>
    </subcellularLocation>
</comment>
<keyword evidence="8" id="KW-1185">Reference proteome</keyword>
<dbReference type="GO" id="GO:0016020">
    <property type="term" value="C:membrane"/>
    <property type="evidence" value="ECO:0007669"/>
    <property type="project" value="UniProtKB-SubCell"/>
</dbReference>
<dbReference type="GO" id="GO:0005783">
    <property type="term" value="C:endoplasmic reticulum"/>
    <property type="evidence" value="ECO:0007669"/>
    <property type="project" value="TreeGrafter"/>
</dbReference>
<gene>
    <name evidence="7" type="ORF">BS47DRAFT_1389777</name>
</gene>
<evidence type="ECO:0000256" key="2">
    <source>
        <dbReference type="ARBA" id="ARBA00022692"/>
    </source>
</evidence>
<evidence type="ECO:0000313" key="8">
    <source>
        <dbReference type="Proteomes" id="UP000886523"/>
    </source>
</evidence>
<accession>A0A9P6DXJ8</accession>
<reference evidence="7" key="1">
    <citation type="journal article" date="2020" name="Nat. Commun.">
        <title>Large-scale genome sequencing of mycorrhizal fungi provides insights into the early evolution of symbiotic traits.</title>
        <authorList>
            <person name="Miyauchi S."/>
            <person name="Kiss E."/>
            <person name="Kuo A."/>
            <person name="Drula E."/>
            <person name="Kohler A."/>
            <person name="Sanchez-Garcia M."/>
            <person name="Morin E."/>
            <person name="Andreopoulos B."/>
            <person name="Barry K.W."/>
            <person name="Bonito G."/>
            <person name="Buee M."/>
            <person name="Carver A."/>
            <person name="Chen C."/>
            <person name="Cichocki N."/>
            <person name="Clum A."/>
            <person name="Culley D."/>
            <person name="Crous P.W."/>
            <person name="Fauchery L."/>
            <person name="Girlanda M."/>
            <person name="Hayes R.D."/>
            <person name="Keri Z."/>
            <person name="LaButti K."/>
            <person name="Lipzen A."/>
            <person name="Lombard V."/>
            <person name="Magnuson J."/>
            <person name="Maillard F."/>
            <person name="Murat C."/>
            <person name="Nolan M."/>
            <person name="Ohm R.A."/>
            <person name="Pangilinan J."/>
            <person name="Pereira M.F."/>
            <person name="Perotto S."/>
            <person name="Peter M."/>
            <person name="Pfister S."/>
            <person name="Riley R."/>
            <person name="Sitrit Y."/>
            <person name="Stielow J.B."/>
            <person name="Szollosi G."/>
            <person name="Zifcakova L."/>
            <person name="Stursova M."/>
            <person name="Spatafora J.W."/>
            <person name="Tedersoo L."/>
            <person name="Vaario L.M."/>
            <person name="Yamada A."/>
            <person name="Yan M."/>
            <person name="Wang P."/>
            <person name="Xu J."/>
            <person name="Bruns T."/>
            <person name="Baldrian P."/>
            <person name="Vilgalys R."/>
            <person name="Dunand C."/>
            <person name="Henrissat B."/>
            <person name="Grigoriev I.V."/>
            <person name="Hibbett D."/>
            <person name="Nagy L.G."/>
            <person name="Martin F.M."/>
        </authorList>
    </citation>
    <scope>NUCLEOTIDE SEQUENCE</scope>
    <source>
        <strain evidence="7">UP504</strain>
    </source>
</reference>
<evidence type="ECO:0000259" key="6">
    <source>
        <dbReference type="Pfam" id="PF08510"/>
    </source>
</evidence>
<keyword evidence="3 5" id="KW-1133">Transmembrane helix</keyword>
<comment type="caution">
    <text evidence="7">The sequence shown here is derived from an EMBL/GenBank/DDBJ whole genome shotgun (WGS) entry which is preliminary data.</text>
</comment>
<keyword evidence="4 5" id="KW-0472">Membrane</keyword>
<evidence type="ECO:0000256" key="1">
    <source>
        <dbReference type="ARBA" id="ARBA00004141"/>
    </source>
</evidence>